<protein>
    <recommendedName>
        <fullName evidence="5">N-acetyldiaminopimelate deacetylase</fullName>
        <ecNumber evidence="5">3.5.1.47</ecNumber>
    </recommendedName>
</protein>
<comment type="similarity">
    <text evidence="5">Belongs to the peptidase M20A family. N-acetyldiaminopimelate deacetylase subfamily.</text>
</comment>
<dbReference type="PIRSF" id="PIRSF005962">
    <property type="entry name" value="Pept_M20D_amidohydro"/>
    <property type="match status" value="1"/>
</dbReference>
<dbReference type="EC" id="3.5.1.47" evidence="5"/>
<dbReference type="Proteomes" id="UP000050934">
    <property type="component" value="Unassembled WGS sequence"/>
</dbReference>
<name>A0A0R2I0Z8_9LACO</name>
<keyword evidence="6" id="KW-0479">Metal-binding</keyword>
<comment type="caution">
    <text evidence="8">The sequence shown here is derived from an EMBL/GenBank/DDBJ whole genome shotgun (WGS) entry which is preliminary data.</text>
</comment>
<evidence type="ECO:0000256" key="6">
    <source>
        <dbReference type="PIRSR" id="PIRSR005962-1"/>
    </source>
</evidence>
<dbReference type="FunFam" id="3.30.70.360:FF:000001">
    <property type="entry name" value="N-acetyldiaminopimelate deacetylase"/>
    <property type="match status" value="1"/>
</dbReference>
<evidence type="ECO:0000256" key="5">
    <source>
        <dbReference type="HAMAP-Rule" id="MF_01692"/>
    </source>
</evidence>
<dbReference type="NCBIfam" id="TIGR01891">
    <property type="entry name" value="amidohydrolases"/>
    <property type="match status" value="1"/>
</dbReference>
<sequence>MTEFDTQTLINIRRHLHKIPELALHETQTHAYLRQLVSQLPQDHLEVREPAELPTAMMVLVHGSDPQRTIGYRTDIDALPVAEQTGLPYASQHPGVMHACGHDIHMTVAMGVLSYFANHQPKDNLLVFFQPAEESEAGGKRAYELGLFKGKWCPDEFYGLHDNPELPAGAIGCRMGTLFAGTTEVNIDIEGKGGHAAFPQDARDTVVAAASLIMQVQTIVSRSIDPIDSGVVTLGKISGGTIRNVIAGHTRIEGTIRGLTQKMILKIDQRLKDICTGVGASFGVKVKLGLNQGGYYPVENNPELTKRFIHYMQNADNINFITTRPAMTGEDFGFLLNKFPGTMFWLGVNDDSQLHSATLTPDESSIQPGVDAITGFLNYRMQH</sequence>
<feature type="active site" description="Proton acceptor" evidence="5">
    <location>
        <position position="134"/>
    </location>
</feature>
<dbReference type="GO" id="GO:0046872">
    <property type="term" value="F:metal ion binding"/>
    <property type="evidence" value="ECO:0007669"/>
    <property type="project" value="UniProtKB-KW"/>
</dbReference>
<evidence type="ECO:0000256" key="1">
    <source>
        <dbReference type="ARBA" id="ARBA00022605"/>
    </source>
</evidence>
<feature type="binding site" evidence="6">
    <location>
        <position position="100"/>
    </location>
    <ligand>
        <name>Mn(2+)</name>
        <dbReference type="ChEBI" id="CHEBI:29035"/>
        <label>2</label>
    </ligand>
</feature>
<dbReference type="CDD" id="cd05670">
    <property type="entry name" value="M20_Acy1_YkuR-like"/>
    <property type="match status" value="1"/>
</dbReference>
<dbReference type="HAMAP" id="MF_01692">
    <property type="entry name" value="DapEL"/>
    <property type="match status" value="1"/>
</dbReference>
<evidence type="ECO:0000259" key="7">
    <source>
        <dbReference type="Pfam" id="PF07687"/>
    </source>
</evidence>
<dbReference type="AlphaFoldDB" id="A0A0R2I0Z8"/>
<dbReference type="Gene3D" id="3.30.70.360">
    <property type="match status" value="1"/>
</dbReference>
<dbReference type="GO" id="GO:0050118">
    <property type="term" value="F:N-acetyldiaminopimelate deacetylase activity"/>
    <property type="evidence" value="ECO:0007669"/>
    <property type="project" value="UniProtKB-UniRule"/>
</dbReference>
<reference evidence="8 9" key="1">
    <citation type="journal article" date="2015" name="Genome Announc.">
        <title>Expanding the biotechnology potential of lactobacilli through comparative genomics of 213 strains and associated genera.</title>
        <authorList>
            <person name="Sun Z."/>
            <person name="Harris H.M."/>
            <person name="McCann A."/>
            <person name="Guo C."/>
            <person name="Argimon S."/>
            <person name="Zhang W."/>
            <person name="Yang X."/>
            <person name="Jeffery I.B."/>
            <person name="Cooney J.C."/>
            <person name="Kagawa T.F."/>
            <person name="Liu W."/>
            <person name="Song Y."/>
            <person name="Salvetti E."/>
            <person name="Wrobel A."/>
            <person name="Rasinkangas P."/>
            <person name="Parkhill J."/>
            <person name="Rea M.C."/>
            <person name="O'Sullivan O."/>
            <person name="Ritari J."/>
            <person name="Douillard F.P."/>
            <person name="Paul Ross R."/>
            <person name="Yang R."/>
            <person name="Briner A.E."/>
            <person name="Felis G.E."/>
            <person name="de Vos W.M."/>
            <person name="Barrangou R."/>
            <person name="Klaenhammer T.R."/>
            <person name="Caufield P.W."/>
            <person name="Cui Y."/>
            <person name="Zhang H."/>
            <person name="O'Toole P.W."/>
        </authorList>
    </citation>
    <scope>NUCLEOTIDE SEQUENCE [LARGE SCALE GENOMIC DNA]</scope>
    <source>
        <strain evidence="8 9">DSM 17896</strain>
    </source>
</reference>
<comment type="pathway">
    <text evidence="5">Amino-acid biosynthesis; L-lysine biosynthesis via DAP pathway; LL-2,6-diaminopimelate from (S)-tetrahydrodipicolinate (acetylase route): step 3/3.</text>
</comment>
<keyword evidence="3 5" id="KW-0220">Diaminopimelate biosynthesis</keyword>
<evidence type="ECO:0000256" key="4">
    <source>
        <dbReference type="ARBA" id="ARBA00023154"/>
    </source>
</evidence>
<dbReference type="SUPFAM" id="SSF55031">
    <property type="entry name" value="Bacterial exopeptidase dimerisation domain"/>
    <property type="match status" value="1"/>
</dbReference>
<comment type="cofactor">
    <cofactor evidence="6">
        <name>Mn(2+)</name>
        <dbReference type="ChEBI" id="CHEBI:29035"/>
    </cofactor>
    <text evidence="6">The Mn(2+) ion enhances activity.</text>
</comment>
<evidence type="ECO:0000313" key="8">
    <source>
        <dbReference type="EMBL" id="KRN58832.1"/>
    </source>
</evidence>
<evidence type="ECO:0000256" key="3">
    <source>
        <dbReference type="ARBA" id="ARBA00022915"/>
    </source>
</evidence>
<dbReference type="PATRIC" id="fig|396268.3.peg.466"/>
<dbReference type="InterPro" id="IPR036264">
    <property type="entry name" value="Bact_exopeptidase_dim_dom"/>
</dbReference>
<dbReference type="UniPathway" id="UPA00034">
    <property type="reaction ID" value="UER00024"/>
</dbReference>
<dbReference type="SUPFAM" id="SSF53187">
    <property type="entry name" value="Zn-dependent exopeptidases"/>
    <property type="match status" value="1"/>
</dbReference>
<dbReference type="RefSeq" id="WP_057741066.1">
    <property type="nucleotide sequence ID" value="NZ_JQBW01000009.1"/>
</dbReference>
<dbReference type="InterPro" id="IPR023905">
    <property type="entry name" value="AcetylDAP_deacetylase"/>
</dbReference>
<dbReference type="Pfam" id="PF07687">
    <property type="entry name" value="M20_dimer"/>
    <property type="match status" value="1"/>
</dbReference>
<proteinExistence type="inferred from homology"/>
<feature type="domain" description="Peptidase M20 dimerisation" evidence="7">
    <location>
        <begin position="181"/>
        <end position="275"/>
    </location>
</feature>
<evidence type="ECO:0000313" key="9">
    <source>
        <dbReference type="Proteomes" id="UP000050934"/>
    </source>
</evidence>
<keyword evidence="1 5" id="KW-0028">Amino-acid biosynthesis</keyword>
<dbReference type="PANTHER" id="PTHR11014">
    <property type="entry name" value="PEPTIDASE M20 FAMILY MEMBER"/>
    <property type="match status" value="1"/>
</dbReference>
<dbReference type="STRING" id="396268.IV45_GL000459"/>
<dbReference type="Gene3D" id="3.40.630.10">
    <property type="entry name" value="Zn peptidases"/>
    <property type="match status" value="1"/>
</dbReference>
<dbReference type="EMBL" id="JQBW01000009">
    <property type="protein sequence ID" value="KRN58832.1"/>
    <property type="molecule type" value="Genomic_DNA"/>
</dbReference>
<comment type="catalytic activity">
    <reaction evidence="5">
        <text>N-acetyl-(2S,6S)-2,6-diaminopimelate + H2O = (2S,6S)-2,6-diaminopimelate + acetate</text>
        <dbReference type="Rhea" id="RHEA:20405"/>
        <dbReference type="ChEBI" id="CHEBI:15377"/>
        <dbReference type="ChEBI" id="CHEBI:30089"/>
        <dbReference type="ChEBI" id="CHEBI:57609"/>
        <dbReference type="ChEBI" id="CHEBI:58767"/>
        <dbReference type="EC" id="3.5.1.47"/>
    </reaction>
</comment>
<evidence type="ECO:0000256" key="2">
    <source>
        <dbReference type="ARBA" id="ARBA00022801"/>
    </source>
</evidence>
<dbReference type="GO" id="GO:0019877">
    <property type="term" value="P:diaminopimelate biosynthetic process"/>
    <property type="evidence" value="ECO:0007669"/>
    <property type="project" value="UniProtKB-UniRule"/>
</dbReference>
<dbReference type="PANTHER" id="PTHR11014:SF98">
    <property type="entry name" value="N-ACETYLDIAMINOPIMELATE DEACETYLASE"/>
    <property type="match status" value="1"/>
</dbReference>
<dbReference type="InterPro" id="IPR002933">
    <property type="entry name" value="Peptidase_M20"/>
</dbReference>
<feature type="binding site" evidence="6">
    <location>
        <position position="355"/>
    </location>
    <ligand>
        <name>Mn(2+)</name>
        <dbReference type="ChEBI" id="CHEBI:29035"/>
        <label>2</label>
    </ligand>
</feature>
<dbReference type="OrthoDB" id="9776731at2"/>
<dbReference type="InterPro" id="IPR011650">
    <property type="entry name" value="Peptidase_M20_dimer"/>
</dbReference>
<dbReference type="InterPro" id="IPR017439">
    <property type="entry name" value="Amidohydrolase"/>
</dbReference>
<keyword evidence="6" id="KW-0464">Manganese</keyword>
<feature type="binding site" evidence="6">
    <location>
        <position position="161"/>
    </location>
    <ligand>
        <name>Mn(2+)</name>
        <dbReference type="ChEBI" id="CHEBI:29035"/>
        <label>2</label>
    </ligand>
</feature>
<keyword evidence="9" id="KW-1185">Reference proteome</keyword>
<gene>
    <name evidence="8" type="ORF">IV45_GL000459</name>
</gene>
<organism evidence="8 9">
    <name type="scientific">Limosilactobacillus secaliphilus</name>
    <dbReference type="NCBI Taxonomy" id="396268"/>
    <lineage>
        <taxon>Bacteria</taxon>
        <taxon>Bacillati</taxon>
        <taxon>Bacillota</taxon>
        <taxon>Bacilli</taxon>
        <taxon>Lactobacillales</taxon>
        <taxon>Lactobacillaceae</taxon>
        <taxon>Limosilactobacillus</taxon>
    </lineage>
</organism>
<keyword evidence="4 5" id="KW-0457">Lysine biosynthesis</keyword>
<keyword evidence="2 5" id="KW-0378">Hydrolase</keyword>
<feature type="binding site" evidence="6">
    <location>
        <position position="102"/>
    </location>
    <ligand>
        <name>Mn(2+)</name>
        <dbReference type="ChEBI" id="CHEBI:29035"/>
        <label>2</label>
    </ligand>
</feature>
<feature type="binding site" evidence="6">
    <location>
        <position position="134"/>
    </location>
    <ligand>
        <name>Mn(2+)</name>
        <dbReference type="ChEBI" id="CHEBI:29035"/>
        <label>2</label>
    </ligand>
</feature>
<feature type="active site" evidence="5">
    <location>
        <position position="75"/>
    </location>
</feature>
<dbReference type="Pfam" id="PF01546">
    <property type="entry name" value="Peptidase_M20"/>
    <property type="match status" value="1"/>
</dbReference>
<comment type="function">
    <text evidence="5">Catalyzes the conversion of N-acetyl-diaminopimelate to diaminopimelate and acetate.</text>
</comment>
<accession>A0A0R2I0Z8</accession>
<dbReference type="GO" id="GO:0009089">
    <property type="term" value="P:lysine biosynthetic process via diaminopimelate"/>
    <property type="evidence" value="ECO:0007669"/>
    <property type="project" value="UniProtKB-UniRule"/>
</dbReference>